<organism evidence="2 3">
    <name type="scientific">Mucilaginibacter paludis DSM 18603</name>
    <dbReference type="NCBI Taxonomy" id="714943"/>
    <lineage>
        <taxon>Bacteria</taxon>
        <taxon>Pseudomonadati</taxon>
        <taxon>Bacteroidota</taxon>
        <taxon>Sphingobacteriia</taxon>
        <taxon>Sphingobacteriales</taxon>
        <taxon>Sphingobacteriaceae</taxon>
        <taxon>Mucilaginibacter</taxon>
    </lineage>
</organism>
<evidence type="ECO:0000313" key="3">
    <source>
        <dbReference type="Proteomes" id="UP000002774"/>
    </source>
</evidence>
<gene>
    <name evidence="2" type="ORF">Mucpa_1440</name>
</gene>
<dbReference type="Pfam" id="PF11751">
    <property type="entry name" value="PorP_SprF"/>
    <property type="match status" value="1"/>
</dbReference>
<dbReference type="eggNOG" id="COG0226">
    <property type="taxonomic scope" value="Bacteria"/>
</dbReference>
<feature type="chain" id="PRO_5003558073" evidence="1">
    <location>
        <begin position="33"/>
        <end position="312"/>
    </location>
</feature>
<sequence length="312" mass="34694">MSLIQNSRLCRRQLFAFLFSAIIILTVFDTHAQQTSFTQYMDNLTPVNPAFSLRNDGAGTISTAVRKQWVGVPGAPTTYLFNGDFPIQSMDGSAGLIIRDDQFSVEHLTTLNVFLAKSIQINDFQHLAVSINAGFKNYIANYSSLGYGDALLTNINEREPNMGFGVMFYDDDYYFGVSVPEISLRSLGVGSVQTNQSFRNNYYLTGAFYMDLNEDFKIKPASLVSYTRGVPVIADISTTLYAKDTYGLGVNYRTNNEVATILSFKTDSFHIGYSYQFGTASNNIGSFSNATHEIMLSFHFDSPNSKPLNMGQ</sequence>
<protein>
    <submittedName>
        <fullName evidence="2">Membrane protein</fullName>
    </submittedName>
</protein>
<dbReference type="STRING" id="714943.Mucpa_1440"/>
<dbReference type="AlphaFoldDB" id="H1XZB0"/>
<accession>H1XZB0</accession>
<dbReference type="EMBL" id="CM001403">
    <property type="protein sequence ID" value="EHQ25598.1"/>
    <property type="molecule type" value="Genomic_DNA"/>
</dbReference>
<reference evidence="2" key="1">
    <citation type="submission" date="2011-09" db="EMBL/GenBank/DDBJ databases">
        <title>The permanent draft genome of Mucilaginibacter paludis DSM 18603.</title>
        <authorList>
            <consortium name="US DOE Joint Genome Institute (JGI-PGF)"/>
            <person name="Lucas S."/>
            <person name="Han J."/>
            <person name="Lapidus A."/>
            <person name="Bruce D."/>
            <person name="Goodwin L."/>
            <person name="Pitluck S."/>
            <person name="Peters L."/>
            <person name="Kyrpides N."/>
            <person name="Mavromatis K."/>
            <person name="Ivanova N."/>
            <person name="Mikhailova N."/>
            <person name="Held B."/>
            <person name="Detter J.C."/>
            <person name="Tapia R."/>
            <person name="Han C."/>
            <person name="Land M."/>
            <person name="Hauser L."/>
            <person name="Markowitz V."/>
            <person name="Cheng J.-F."/>
            <person name="Hugenholtz P."/>
            <person name="Woyke T."/>
            <person name="Wu D."/>
            <person name="Tindall B."/>
            <person name="Brambilla E."/>
            <person name="Klenk H.-P."/>
            <person name="Eisen J.A."/>
        </authorList>
    </citation>
    <scope>NUCLEOTIDE SEQUENCE [LARGE SCALE GENOMIC DNA]</scope>
    <source>
        <strain evidence="2">DSM 18603</strain>
    </source>
</reference>
<keyword evidence="1" id="KW-0732">Signal</keyword>
<feature type="signal peptide" evidence="1">
    <location>
        <begin position="1"/>
        <end position="32"/>
    </location>
</feature>
<dbReference type="HOGENOM" id="CLU_068235_0_1_10"/>
<dbReference type="NCBIfam" id="TIGR03519">
    <property type="entry name" value="T9SS_PorP_fam"/>
    <property type="match status" value="1"/>
</dbReference>
<evidence type="ECO:0000313" key="2">
    <source>
        <dbReference type="EMBL" id="EHQ25598.1"/>
    </source>
</evidence>
<evidence type="ECO:0000256" key="1">
    <source>
        <dbReference type="SAM" id="SignalP"/>
    </source>
</evidence>
<dbReference type="RefSeq" id="WP_008505395.1">
    <property type="nucleotide sequence ID" value="NZ_CM001403.1"/>
</dbReference>
<name>H1XZB0_9SPHI</name>
<dbReference type="Proteomes" id="UP000002774">
    <property type="component" value="Chromosome"/>
</dbReference>
<keyword evidence="3" id="KW-1185">Reference proteome</keyword>
<proteinExistence type="predicted"/>
<dbReference type="InterPro" id="IPR019861">
    <property type="entry name" value="PorP/SprF_Bacteroidetes"/>
</dbReference>